<dbReference type="InterPro" id="IPR044147">
    <property type="entry name" value="UdgB-like"/>
</dbReference>
<dbReference type="AlphaFoldDB" id="F6FVJ3"/>
<evidence type="ECO:0000256" key="9">
    <source>
        <dbReference type="ARBA" id="ARBA00023887"/>
    </source>
</evidence>
<sequence>MPAPSPDDEAYPAVARTAPSLAALDEHLVRCRACPRLVAWRGEVARTKRAAFRDEEYWARPVPSFGDERAGIVVVGLAPAAHGANRTGRMFTGDRSGEFLFAALHRAGLANQPRGVSRDDGLELHGVRLVAPVRCAPPANKPTPDERRRCSSYLARELELLAPTVRVAVALGQIGWNALLDALAGQGWAVPRPRPRFAHGAEVTLGRTEPAAAPASLVVLGSFHVSQQNTFTGRLTPAMLDDVLVAARDLAGVEPLPSRA</sequence>
<evidence type="ECO:0000256" key="1">
    <source>
        <dbReference type="ARBA" id="ARBA00022485"/>
    </source>
</evidence>
<name>F6FVJ3_ISOV2</name>
<dbReference type="SMART" id="SM00986">
    <property type="entry name" value="UDG"/>
    <property type="match status" value="1"/>
</dbReference>
<dbReference type="GO" id="GO:0033958">
    <property type="term" value="F:DNA-deoxyinosine glycosylase activity"/>
    <property type="evidence" value="ECO:0007669"/>
    <property type="project" value="InterPro"/>
</dbReference>
<evidence type="ECO:0000256" key="2">
    <source>
        <dbReference type="ARBA" id="ARBA00022723"/>
    </source>
</evidence>
<evidence type="ECO:0000313" key="12">
    <source>
        <dbReference type="Proteomes" id="UP000009236"/>
    </source>
</evidence>
<dbReference type="KEGG" id="iva:Isova_1668"/>
<evidence type="ECO:0000256" key="8">
    <source>
        <dbReference type="ARBA" id="ARBA00023779"/>
    </source>
</evidence>
<keyword evidence="12" id="KW-1185">Reference proteome</keyword>
<comment type="similarity">
    <text evidence="8">Belongs to the uracil-DNA glycosylase (UDG) superfamily. Type 5 (UDGb) family.</text>
</comment>
<protein>
    <recommendedName>
        <fullName evidence="9">Type-5 uracil-DNA glycosylase</fullName>
    </recommendedName>
</protein>
<proteinExistence type="inferred from homology"/>
<evidence type="ECO:0000256" key="5">
    <source>
        <dbReference type="ARBA" id="ARBA00023004"/>
    </source>
</evidence>
<dbReference type="RefSeq" id="WP_013838812.1">
    <property type="nucleotide sequence ID" value="NC_015588.1"/>
</dbReference>
<keyword evidence="2" id="KW-0479">Metal-binding</keyword>
<evidence type="ECO:0000259" key="10">
    <source>
        <dbReference type="SMART" id="SM00986"/>
    </source>
</evidence>
<dbReference type="Gene3D" id="3.40.470.10">
    <property type="entry name" value="Uracil-DNA glycosylase-like domain"/>
    <property type="match status" value="1"/>
</dbReference>
<dbReference type="SUPFAM" id="SSF52141">
    <property type="entry name" value="Uracil-DNA glycosylase-like"/>
    <property type="match status" value="1"/>
</dbReference>
<dbReference type="eggNOG" id="COG1573">
    <property type="taxonomic scope" value="Bacteria"/>
</dbReference>
<keyword evidence="7" id="KW-0234">DNA repair</keyword>
<dbReference type="InterPro" id="IPR005122">
    <property type="entry name" value="Uracil-DNA_glycosylase-like"/>
</dbReference>
<keyword evidence="4" id="KW-0378">Hydrolase</keyword>
<dbReference type="CDD" id="cd10031">
    <property type="entry name" value="UDG-F5_TTUDGB_like"/>
    <property type="match status" value="1"/>
</dbReference>
<dbReference type="PANTHER" id="PTHR33693:SF3">
    <property type="entry name" value="TYPE-5 URACIL-DNA GLYCOSYLASE"/>
    <property type="match status" value="1"/>
</dbReference>
<dbReference type="Pfam" id="PF03167">
    <property type="entry name" value="UDG"/>
    <property type="match status" value="1"/>
</dbReference>
<dbReference type="STRING" id="743718.Isova_1668"/>
<dbReference type="PANTHER" id="PTHR33693">
    <property type="entry name" value="TYPE-5 URACIL-DNA GLYCOSYLASE"/>
    <property type="match status" value="1"/>
</dbReference>
<feature type="domain" description="Uracil-DNA glycosylase-like" evidence="10">
    <location>
        <begin position="63"/>
        <end position="244"/>
    </location>
</feature>
<dbReference type="EMBL" id="CP002810">
    <property type="protein sequence ID" value="AEG44420.1"/>
    <property type="molecule type" value="Genomic_DNA"/>
</dbReference>
<organism evidence="12">
    <name type="scientific">Isoptericola variabilis (strain 225)</name>
    <dbReference type="NCBI Taxonomy" id="743718"/>
    <lineage>
        <taxon>Bacteria</taxon>
        <taxon>Bacillati</taxon>
        <taxon>Actinomycetota</taxon>
        <taxon>Actinomycetes</taxon>
        <taxon>Micrococcales</taxon>
        <taxon>Promicromonosporaceae</taxon>
        <taxon>Isoptericola</taxon>
    </lineage>
</organism>
<dbReference type="Proteomes" id="UP000009236">
    <property type="component" value="Chromosome"/>
</dbReference>
<accession>F6FVJ3</accession>
<dbReference type="GO" id="GO:0051539">
    <property type="term" value="F:4 iron, 4 sulfur cluster binding"/>
    <property type="evidence" value="ECO:0007669"/>
    <property type="project" value="UniProtKB-KW"/>
</dbReference>
<dbReference type="InterPro" id="IPR051536">
    <property type="entry name" value="UDG_Type-4/5"/>
</dbReference>
<evidence type="ECO:0000313" key="11">
    <source>
        <dbReference type="EMBL" id="AEG44420.1"/>
    </source>
</evidence>
<dbReference type="SMART" id="SM00987">
    <property type="entry name" value="UreE_C"/>
    <property type="match status" value="1"/>
</dbReference>
<evidence type="ECO:0000256" key="7">
    <source>
        <dbReference type="ARBA" id="ARBA00023204"/>
    </source>
</evidence>
<reference evidence="11 12" key="1">
    <citation type="submission" date="2011-05" db="EMBL/GenBank/DDBJ databases">
        <title>Complete sequence of Isoptericola variabilis 225.</title>
        <authorList>
            <consortium name="US DOE Joint Genome Institute"/>
            <person name="Lucas S."/>
            <person name="Han J."/>
            <person name="Lapidus A."/>
            <person name="Cheng J.-F."/>
            <person name="Goodwin L."/>
            <person name="Pitluck S."/>
            <person name="Peters L."/>
            <person name="Mikhailova N."/>
            <person name="Zeytun A."/>
            <person name="Han C."/>
            <person name="Tapia R."/>
            <person name="Land M."/>
            <person name="Hauser L."/>
            <person name="Kyrpides N."/>
            <person name="Ivanova N."/>
            <person name="Pagani I."/>
            <person name="Siebers A."/>
            <person name="Allgaier M."/>
            <person name="Thelen M."/>
            <person name="Hugenholtz P."/>
            <person name="Gladden J."/>
            <person name="Woyke T."/>
        </authorList>
    </citation>
    <scope>NUCLEOTIDE SEQUENCE [LARGE SCALE GENOMIC DNA]</scope>
    <source>
        <strain evidence="12">225</strain>
    </source>
</reference>
<keyword evidence="1" id="KW-0004">4Fe-4S</keyword>
<dbReference type="InterPro" id="IPR036895">
    <property type="entry name" value="Uracil-DNA_glycosylase-like_sf"/>
</dbReference>
<dbReference type="GO" id="GO:0046872">
    <property type="term" value="F:metal ion binding"/>
    <property type="evidence" value="ECO:0007669"/>
    <property type="project" value="UniProtKB-KW"/>
</dbReference>
<gene>
    <name evidence="11" type="ordered locus">Isova_1668</name>
</gene>
<dbReference type="HOGENOM" id="CLU_083279_0_0_11"/>
<evidence type="ECO:0000256" key="6">
    <source>
        <dbReference type="ARBA" id="ARBA00023014"/>
    </source>
</evidence>
<evidence type="ECO:0000256" key="4">
    <source>
        <dbReference type="ARBA" id="ARBA00022801"/>
    </source>
</evidence>
<keyword evidence="5" id="KW-0408">Iron</keyword>
<keyword evidence="3" id="KW-0227">DNA damage</keyword>
<dbReference type="GO" id="GO:0004844">
    <property type="term" value="F:uracil DNA N-glycosylase activity"/>
    <property type="evidence" value="ECO:0007669"/>
    <property type="project" value="InterPro"/>
</dbReference>
<evidence type="ECO:0000256" key="3">
    <source>
        <dbReference type="ARBA" id="ARBA00022763"/>
    </source>
</evidence>
<keyword evidence="6" id="KW-0411">Iron-sulfur</keyword>
<dbReference type="GO" id="GO:0006284">
    <property type="term" value="P:base-excision repair"/>
    <property type="evidence" value="ECO:0007669"/>
    <property type="project" value="InterPro"/>
</dbReference>